<accession>A0A8S0RB09</accession>
<keyword evidence="3" id="KW-1185">Reference proteome</keyword>
<sequence length="69" mass="7506">MADSLGGDATGVAFDLLMKAALDVAMGVVSFRSELDPLIATLISIKPLVKDIEKLNELLDYRQERAENL</sequence>
<evidence type="ECO:0000313" key="3">
    <source>
        <dbReference type="Proteomes" id="UP000594638"/>
    </source>
</evidence>
<comment type="caution">
    <text evidence="2">The sequence shown here is derived from an EMBL/GenBank/DDBJ whole genome shotgun (WGS) entry which is preliminary data.</text>
</comment>
<evidence type="ECO:0000313" key="2">
    <source>
        <dbReference type="EMBL" id="CAA2976230.1"/>
    </source>
</evidence>
<proteinExistence type="predicted"/>
<dbReference type="OrthoDB" id="2016095at2759"/>
<dbReference type="Proteomes" id="UP000594638">
    <property type="component" value="Unassembled WGS sequence"/>
</dbReference>
<name>A0A8S0RB09_OLEEU</name>
<evidence type="ECO:0000259" key="1">
    <source>
        <dbReference type="Pfam" id="PF05659"/>
    </source>
</evidence>
<feature type="non-terminal residue" evidence="2">
    <location>
        <position position="69"/>
    </location>
</feature>
<dbReference type="InterPro" id="IPR008808">
    <property type="entry name" value="Powdery_mildew-R_dom"/>
</dbReference>
<dbReference type="EMBL" id="CACTIH010002382">
    <property type="protein sequence ID" value="CAA2976230.1"/>
    <property type="molecule type" value="Genomic_DNA"/>
</dbReference>
<gene>
    <name evidence="2" type="ORF">OLEA9_A060350</name>
</gene>
<feature type="domain" description="RPW8" evidence="1">
    <location>
        <begin position="3"/>
        <end position="69"/>
    </location>
</feature>
<reference evidence="2 3" key="1">
    <citation type="submission" date="2019-12" db="EMBL/GenBank/DDBJ databases">
        <authorList>
            <person name="Alioto T."/>
            <person name="Alioto T."/>
            <person name="Gomez Garrido J."/>
        </authorList>
    </citation>
    <scope>NUCLEOTIDE SEQUENCE [LARGE SCALE GENOMIC DNA]</scope>
</reference>
<protein>
    <recommendedName>
        <fullName evidence="1">RPW8 domain-containing protein</fullName>
    </recommendedName>
</protein>
<dbReference type="Gramene" id="OE9A060350T1">
    <property type="protein sequence ID" value="OE9A060350C1"/>
    <property type="gene ID" value="OE9A060350"/>
</dbReference>
<dbReference type="Pfam" id="PF05659">
    <property type="entry name" value="RPW8"/>
    <property type="match status" value="1"/>
</dbReference>
<dbReference type="AlphaFoldDB" id="A0A8S0RB09"/>
<organism evidence="2 3">
    <name type="scientific">Olea europaea subsp. europaea</name>
    <dbReference type="NCBI Taxonomy" id="158383"/>
    <lineage>
        <taxon>Eukaryota</taxon>
        <taxon>Viridiplantae</taxon>
        <taxon>Streptophyta</taxon>
        <taxon>Embryophyta</taxon>
        <taxon>Tracheophyta</taxon>
        <taxon>Spermatophyta</taxon>
        <taxon>Magnoliopsida</taxon>
        <taxon>eudicotyledons</taxon>
        <taxon>Gunneridae</taxon>
        <taxon>Pentapetalae</taxon>
        <taxon>asterids</taxon>
        <taxon>lamiids</taxon>
        <taxon>Lamiales</taxon>
        <taxon>Oleaceae</taxon>
        <taxon>Oleeae</taxon>
        <taxon>Olea</taxon>
    </lineage>
</organism>